<name>A0A8J4DZP4_9ACTN</name>
<dbReference type="RefSeq" id="WP_203989040.1">
    <property type="nucleotide sequence ID" value="NZ_BOPG01000011.1"/>
</dbReference>
<protein>
    <submittedName>
        <fullName evidence="2">Uncharacterized protein</fullName>
    </submittedName>
</protein>
<dbReference type="EMBL" id="BOPG01000011">
    <property type="protein sequence ID" value="GIJ54237.1"/>
    <property type="molecule type" value="Genomic_DNA"/>
</dbReference>
<proteinExistence type="predicted"/>
<organism evidence="2 3">
    <name type="scientific">Virgisporangium aurantiacum</name>
    <dbReference type="NCBI Taxonomy" id="175570"/>
    <lineage>
        <taxon>Bacteria</taxon>
        <taxon>Bacillati</taxon>
        <taxon>Actinomycetota</taxon>
        <taxon>Actinomycetes</taxon>
        <taxon>Micromonosporales</taxon>
        <taxon>Micromonosporaceae</taxon>
        <taxon>Virgisporangium</taxon>
    </lineage>
</organism>
<evidence type="ECO:0000313" key="2">
    <source>
        <dbReference type="EMBL" id="GIJ54237.1"/>
    </source>
</evidence>
<accession>A0A8J4DZP4</accession>
<gene>
    <name evidence="2" type="ORF">Vau01_017530</name>
</gene>
<feature type="region of interest" description="Disordered" evidence="1">
    <location>
        <begin position="68"/>
        <end position="87"/>
    </location>
</feature>
<sequence length="97" mass="10892">MNNPEPAADQPTVRLIQILRTYCTGLRPDGLADLTATVKEGRYPWLRAELAAAIRSADTAAWWDDAIGRPAEPFNPRTDDERRAEQSQLWRALFGTP</sequence>
<dbReference type="AlphaFoldDB" id="A0A8J4DZP4"/>
<reference evidence="2" key="1">
    <citation type="submission" date="2021-01" db="EMBL/GenBank/DDBJ databases">
        <title>Whole genome shotgun sequence of Virgisporangium aurantiacum NBRC 16421.</title>
        <authorList>
            <person name="Komaki H."/>
            <person name="Tamura T."/>
        </authorList>
    </citation>
    <scope>NUCLEOTIDE SEQUENCE</scope>
    <source>
        <strain evidence="2">NBRC 16421</strain>
    </source>
</reference>
<dbReference type="Proteomes" id="UP000612585">
    <property type="component" value="Unassembled WGS sequence"/>
</dbReference>
<keyword evidence="3" id="KW-1185">Reference proteome</keyword>
<evidence type="ECO:0000313" key="3">
    <source>
        <dbReference type="Proteomes" id="UP000612585"/>
    </source>
</evidence>
<evidence type="ECO:0000256" key="1">
    <source>
        <dbReference type="SAM" id="MobiDB-lite"/>
    </source>
</evidence>
<comment type="caution">
    <text evidence="2">The sequence shown here is derived from an EMBL/GenBank/DDBJ whole genome shotgun (WGS) entry which is preliminary data.</text>
</comment>